<dbReference type="PANTHER" id="PTHR30624">
    <property type="entry name" value="UNCHARACTERIZED PROTEIN TLDD AND PMBA"/>
    <property type="match status" value="1"/>
</dbReference>
<dbReference type="Proteomes" id="UP000598996">
    <property type="component" value="Unassembled WGS sequence"/>
</dbReference>
<evidence type="ECO:0000259" key="7">
    <source>
        <dbReference type="Pfam" id="PF19290"/>
    </source>
</evidence>
<keyword evidence="2" id="KW-0645">Protease</keyword>
<gene>
    <name evidence="8" type="ORF">JKJ07_11375</name>
</gene>
<dbReference type="PANTHER" id="PTHR30624:SF10">
    <property type="entry name" value="CONSERVED PROTEIN"/>
    <property type="match status" value="1"/>
</dbReference>
<keyword evidence="4" id="KW-0482">Metalloprotease</keyword>
<dbReference type="Pfam" id="PF19290">
    <property type="entry name" value="PmbA_TldD_2nd"/>
    <property type="match status" value="1"/>
</dbReference>
<organism evidence="8 9">
    <name type="scientific">Paractinoplanes lichenicola</name>
    <dbReference type="NCBI Taxonomy" id="2802976"/>
    <lineage>
        <taxon>Bacteria</taxon>
        <taxon>Bacillati</taxon>
        <taxon>Actinomycetota</taxon>
        <taxon>Actinomycetes</taxon>
        <taxon>Micromonosporales</taxon>
        <taxon>Micromonosporaceae</taxon>
        <taxon>Paractinoplanes</taxon>
    </lineage>
</organism>
<feature type="domain" description="Metalloprotease TldD/E central" evidence="7">
    <location>
        <begin position="116"/>
        <end position="223"/>
    </location>
</feature>
<dbReference type="Pfam" id="PF19289">
    <property type="entry name" value="PmbA_TldD_3rd"/>
    <property type="match status" value="1"/>
</dbReference>
<comment type="caution">
    <text evidence="8">The sequence shown here is derived from an EMBL/GenBank/DDBJ whole genome shotgun (WGS) entry which is preliminary data.</text>
</comment>
<evidence type="ECO:0000313" key="8">
    <source>
        <dbReference type="EMBL" id="MBL7254913.1"/>
    </source>
</evidence>
<dbReference type="EMBL" id="JAENHO010000003">
    <property type="protein sequence ID" value="MBL7254913.1"/>
    <property type="molecule type" value="Genomic_DNA"/>
</dbReference>
<dbReference type="InterPro" id="IPR045569">
    <property type="entry name" value="Metalloprtase-TldD/E_C"/>
</dbReference>
<dbReference type="InterPro" id="IPR002510">
    <property type="entry name" value="Metalloprtase-TldD/E_N"/>
</dbReference>
<reference evidence="8 9" key="1">
    <citation type="submission" date="2021-01" db="EMBL/GenBank/DDBJ databases">
        <title>Actinoplanes sp. nov. LDG1-01 isolated from lichen.</title>
        <authorList>
            <person name="Saeng-In P."/>
            <person name="Phongsopitanun W."/>
            <person name="Kanchanasin P."/>
            <person name="Yuki M."/>
            <person name="Kudo T."/>
            <person name="Ohkuma M."/>
            <person name="Tanasupawat S."/>
        </authorList>
    </citation>
    <scope>NUCLEOTIDE SEQUENCE [LARGE SCALE GENOMIC DNA]</scope>
    <source>
        <strain evidence="8 9">LDG1-01</strain>
    </source>
</reference>
<evidence type="ECO:0000256" key="3">
    <source>
        <dbReference type="ARBA" id="ARBA00022801"/>
    </source>
</evidence>
<dbReference type="InterPro" id="IPR051463">
    <property type="entry name" value="Peptidase_U62_metallo"/>
</dbReference>
<feature type="domain" description="Metalloprotease TldD/E N-terminal" evidence="5">
    <location>
        <begin position="22"/>
        <end position="86"/>
    </location>
</feature>
<name>A0ABS1VJR5_9ACTN</name>
<dbReference type="SUPFAM" id="SSF111283">
    <property type="entry name" value="Putative modulator of DNA gyrase, PmbA/TldD"/>
    <property type="match status" value="1"/>
</dbReference>
<evidence type="ECO:0000259" key="5">
    <source>
        <dbReference type="Pfam" id="PF01523"/>
    </source>
</evidence>
<dbReference type="RefSeq" id="WP_202991417.1">
    <property type="nucleotide sequence ID" value="NZ_JAENHO010000003.1"/>
</dbReference>
<accession>A0ABS1VJR5</accession>
<dbReference type="Gene3D" id="3.30.2290.10">
    <property type="entry name" value="PmbA/TldD superfamily"/>
    <property type="match status" value="1"/>
</dbReference>
<dbReference type="InterPro" id="IPR036059">
    <property type="entry name" value="TldD/PmbA_sf"/>
</dbReference>
<dbReference type="InterPro" id="IPR035068">
    <property type="entry name" value="TldD/PmbA_N"/>
</dbReference>
<keyword evidence="9" id="KW-1185">Reference proteome</keyword>
<comment type="similarity">
    <text evidence="1">Belongs to the peptidase U62 family.</text>
</comment>
<proteinExistence type="inferred from homology"/>
<evidence type="ECO:0000256" key="4">
    <source>
        <dbReference type="ARBA" id="ARBA00023049"/>
    </source>
</evidence>
<feature type="domain" description="Metalloprotease TldD/E C-terminal" evidence="6">
    <location>
        <begin position="233"/>
        <end position="448"/>
    </location>
</feature>
<dbReference type="Pfam" id="PF01523">
    <property type="entry name" value="PmbA_TldD_1st"/>
    <property type="match status" value="1"/>
</dbReference>
<keyword evidence="3" id="KW-0378">Hydrolase</keyword>
<evidence type="ECO:0000313" key="9">
    <source>
        <dbReference type="Proteomes" id="UP000598996"/>
    </source>
</evidence>
<sequence length="478" mass="50701">MSHFDEAYSAVQAALDAGARYADCRIMVRRVESVSARDGDIQNVGSSESAGLGVRALVGSSWGFYAVPDLSDAAARAAGRRAAQIAVASATVPGPPIDLVPAGAIEASWANDCEIDPLEVSLSTKGDLLVEATAAAKAAGSDLAEAVSGVWDTRKWFVSSEGHRIDQHTRECGAGVWASAFGDGEIQRRSWPSYGGQYGTSGWELVDRLDLIGNAPRLAEEARALLSAPLCPTGETTLVLGGEQLALQIHESVGHAIELDRILGWEAAFAGTSWLELDKLGSLRYGSELMNITIDPGIPGALGSFGYDDEGTPATKRDAVRDGIWVGVLAGRDSAAVAGLDYAGSVRSDGWARLPMVRMTNVGLEPGPHTLDEIIANTEDGVFMDVNRSWSIDDRRLNFQFGCEIGYEIKNGKLGRMLRNPTYTGIGPKFWQSMDMLSSETIAWGTPNCGKGQPGQVGHTGHPAAPARFTNVRVGVRG</sequence>
<evidence type="ECO:0000256" key="2">
    <source>
        <dbReference type="ARBA" id="ARBA00022670"/>
    </source>
</evidence>
<protein>
    <submittedName>
        <fullName evidence="8">TldD/PmbA family protein</fullName>
    </submittedName>
</protein>
<dbReference type="InterPro" id="IPR045570">
    <property type="entry name" value="Metalloprtase-TldD/E_cen_dom"/>
</dbReference>
<evidence type="ECO:0000259" key="6">
    <source>
        <dbReference type="Pfam" id="PF19289"/>
    </source>
</evidence>
<evidence type="ECO:0000256" key="1">
    <source>
        <dbReference type="ARBA" id="ARBA00005836"/>
    </source>
</evidence>